<dbReference type="InterPro" id="IPR019135">
    <property type="entry name" value="Polycomb_protein_VEFS-Box"/>
</dbReference>
<name>A0A9P8LIB3_9PEZI</name>
<feature type="compositionally biased region" description="Basic and acidic residues" evidence="7">
    <location>
        <begin position="70"/>
        <end position="84"/>
    </location>
</feature>
<keyword evidence="10" id="KW-1185">Reference proteome</keyword>
<evidence type="ECO:0000256" key="6">
    <source>
        <dbReference type="ARBA" id="ARBA00023163"/>
    </source>
</evidence>
<evidence type="ECO:0000256" key="5">
    <source>
        <dbReference type="ARBA" id="ARBA00023015"/>
    </source>
</evidence>
<evidence type="ECO:0000259" key="8">
    <source>
        <dbReference type="Pfam" id="PF09733"/>
    </source>
</evidence>
<evidence type="ECO:0000256" key="3">
    <source>
        <dbReference type="ARBA" id="ARBA00022771"/>
    </source>
</evidence>
<dbReference type="PANTHER" id="PTHR22597:SF0">
    <property type="entry name" value="POLYCOMB PROTEIN SUZ12"/>
    <property type="match status" value="1"/>
</dbReference>
<dbReference type="Proteomes" id="UP000750711">
    <property type="component" value="Unassembled WGS sequence"/>
</dbReference>
<feature type="region of interest" description="Disordered" evidence="7">
    <location>
        <begin position="450"/>
        <end position="509"/>
    </location>
</feature>
<comment type="caution">
    <text evidence="9">The sequence shown here is derived from an EMBL/GenBank/DDBJ whole genome shotgun (WGS) entry which is preliminary data.</text>
</comment>
<proteinExistence type="inferred from homology"/>
<keyword evidence="6" id="KW-0804">Transcription</keyword>
<evidence type="ECO:0000256" key="1">
    <source>
        <dbReference type="ARBA" id="ARBA00007416"/>
    </source>
</evidence>
<sequence length="822" mass="94125">MAQAERELRRRITGNVTLYVFLHKHRERRFLQRNIENALRYHAERGRCSRRPITPSNRTPVANSSVLSKSKPEILDQEAARDAEYSGTTSRETAGQHGRGEALDEIIGRIMPSSEDSLPDHFYKIELKSLKRKRTAGRECLESIKQPPSKRMKSKLTRCRCELRILGKGLRDDSMKLLFQDRQFCNLSRVLGGDGDTLAEIDLVEKAFFVKADRLLEEAERGDHRTQTLLDHYTIEISFTSTGSPGWPPEPFESEFTQSCTGSQHPLRLSSTFDDLPHCPQEKILLDVEGSFSGGPSIKSTEAELEIVTAWSRPPPPKLPVSLVQKQGSDIERGPAPKAQVRYLIGPTHYENGTKKKKKVVGYGCIFCENRRFRAIELLHFHLLTCHDNFKYKVNARRSHERRARWDIHMDIADYRGSNDDDEDERDMRWVRPKRPFILSRYLKGDDSWVTGKSPLPTPPPAPPQLSRSTSSARNSQTRQAPGAPTIIDPNTVPDLPKPKTKKFAVPPDGRYYRSLTKRRLKEGEMLSESDDDVDESWLIQKHKETIDDFADVFGAEKTFMKRFDQHMLRENLCAQRYVPSSLIRFCRANREWLNTTDMLVEFWKQSLYLAQHGIINAAHVKTCIDIIHGKEAGRSRVRLGNGFSKMAVDAHVDSPLVEKAHGSTTLRHRSAQDSPDAWMDIDDIVINDVNGSIRTEDEQIDQDVQIITHGDAQQDQIRTVPQPQHQQQQQQAQFMQTPNKDTGYAGGEYVNTALCHGGCGEWKRSDLIICENRAHLQTNYSLEDRHLAELHSQRRYILQIYLPKPRMHILILLAICLPRRN</sequence>
<keyword evidence="4" id="KW-0862">Zinc</keyword>
<evidence type="ECO:0000256" key="2">
    <source>
        <dbReference type="ARBA" id="ARBA00022723"/>
    </source>
</evidence>
<evidence type="ECO:0000313" key="10">
    <source>
        <dbReference type="Proteomes" id="UP000750711"/>
    </source>
</evidence>
<feature type="region of interest" description="Disordered" evidence="7">
    <location>
        <begin position="49"/>
        <end position="101"/>
    </location>
</feature>
<dbReference type="CDD" id="cd21552">
    <property type="entry name" value="VEFS-box_ctSUZ12-like"/>
    <property type="match status" value="1"/>
</dbReference>
<evidence type="ECO:0000256" key="4">
    <source>
        <dbReference type="ARBA" id="ARBA00022833"/>
    </source>
</evidence>
<organism evidence="9 10">
    <name type="scientific">Trichoglossum hirsutum</name>
    <dbReference type="NCBI Taxonomy" id="265104"/>
    <lineage>
        <taxon>Eukaryota</taxon>
        <taxon>Fungi</taxon>
        <taxon>Dikarya</taxon>
        <taxon>Ascomycota</taxon>
        <taxon>Pezizomycotina</taxon>
        <taxon>Geoglossomycetes</taxon>
        <taxon>Geoglossales</taxon>
        <taxon>Geoglossaceae</taxon>
        <taxon>Trichoglossum</taxon>
    </lineage>
</organism>
<evidence type="ECO:0000313" key="9">
    <source>
        <dbReference type="EMBL" id="KAH0566032.1"/>
    </source>
</evidence>
<dbReference type="AlphaFoldDB" id="A0A9P8LIB3"/>
<comment type="similarity">
    <text evidence="1">Belongs to the VEFS (VRN2-EMF2-FIS2-SU(Z)12) family.</text>
</comment>
<protein>
    <recommendedName>
        <fullName evidence="8">Polycomb protein VEFS-Box domain-containing protein</fullName>
    </recommendedName>
</protein>
<keyword evidence="3" id="KW-0863">Zinc-finger</keyword>
<reference evidence="9" key="1">
    <citation type="submission" date="2021-03" db="EMBL/GenBank/DDBJ databases">
        <title>Comparative genomics and phylogenomic investigation of the class Geoglossomycetes provide insights into ecological specialization and systematics.</title>
        <authorList>
            <person name="Melie T."/>
            <person name="Pirro S."/>
            <person name="Miller A.N."/>
            <person name="Quandt A."/>
        </authorList>
    </citation>
    <scope>NUCLEOTIDE SEQUENCE</scope>
    <source>
        <strain evidence="9">CAQ_001_2017</strain>
    </source>
</reference>
<gene>
    <name evidence="9" type="ORF">GP486_000582</name>
</gene>
<keyword evidence="5" id="KW-0805">Transcription regulation</keyword>
<dbReference type="EMBL" id="JAGHQM010000040">
    <property type="protein sequence ID" value="KAH0566032.1"/>
    <property type="molecule type" value="Genomic_DNA"/>
</dbReference>
<dbReference type="Pfam" id="PF09733">
    <property type="entry name" value="VEFS-Box"/>
    <property type="match status" value="1"/>
</dbReference>
<dbReference type="PANTHER" id="PTHR22597">
    <property type="entry name" value="POLYCOMB GROUP PROTEIN"/>
    <property type="match status" value="1"/>
</dbReference>
<feature type="compositionally biased region" description="Polar residues" evidence="7">
    <location>
        <begin position="54"/>
        <end position="68"/>
    </location>
</feature>
<accession>A0A9P8LIB3</accession>
<dbReference type="GO" id="GO:0008270">
    <property type="term" value="F:zinc ion binding"/>
    <property type="evidence" value="ECO:0007669"/>
    <property type="project" value="UniProtKB-KW"/>
</dbReference>
<evidence type="ECO:0000256" key="7">
    <source>
        <dbReference type="SAM" id="MobiDB-lite"/>
    </source>
</evidence>
<dbReference type="GO" id="GO:0016586">
    <property type="term" value="C:RSC-type complex"/>
    <property type="evidence" value="ECO:0007669"/>
    <property type="project" value="TreeGrafter"/>
</dbReference>
<dbReference type="GO" id="GO:0031490">
    <property type="term" value="F:chromatin DNA binding"/>
    <property type="evidence" value="ECO:0007669"/>
    <property type="project" value="TreeGrafter"/>
</dbReference>
<feature type="domain" description="Polycomb protein VEFS-Box" evidence="8">
    <location>
        <begin position="511"/>
        <end position="620"/>
    </location>
</feature>
<keyword evidence="2" id="KW-0479">Metal-binding</keyword>
<feature type="compositionally biased region" description="Polar residues" evidence="7">
    <location>
        <begin position="466"/>
        <end position="480"/>
    </location>
</feature>